<dbReference type="PANTHER" id="PTHR43244">
    <property type="match status" value="1"/>
</dbReference>
<accession>A0A6G4V257</accession>
<dbReference type="Pfam" id="PF00296">
    <property type="entry name" value="Bac_luciferase"/>
    <property type="match status" value="1"/>
</dbReference>
<dbReference type="CDD" id="cd01097">
    <property type="entry name" value="Tetrahydromethanopterin_reductase"/>
    <property type="match status" value="1"/>
</dbReference>
<evidence type="ECO:0000313" key="3">
    <source>
        <dbReference type="EMBL" id="NGO08061.1"/>
    </source>
</evidence>
<dbReference type="SUPFAM" id="SSF51679">
    <property type="entry name" value="Bacterial luciferase-like"/>
    <property type="match status" value="1"/>
</dbReference>
<reference evidence="3 4" key="1">
    <citation type="submission" date="2020-02" db="EMBL/GenBank/DDBJ databases">
        <title>Whole-genome analyses of novel actinobacteria.</title>
        <authorList>
            <person name="Sahin N."/>
            <person name="Gencbay T."/>
        </authorList>
    </citation>
    <scope>NUCLEOTIDE SEQUENCE [LARGE SCALE GENOMIC DNA]</scope>
    <source>
        <strain evidence="3 4">HC44</strain>
    </source>
</reference>
<comment type="caution">
    <text evidence="3">The sequence shown here is derived from an EMBL/GenBank/DDBJ whole genome shotgun (WGS) entry which is preliminary data.</text>
</comment>
<dbReference type="InterPro" id="IPR050564">
    <property type="entry name" value="F420-G6PD/mer"/>
</dbReference>
<gene>
    <name evidence="3" type="ORF">G5C60_10465</name>
</gene>
<dbReference type="InterPro" id="IPR011251">
    <property type="entry name" value="Luciferase-like_dom"/>
</dbReference>
<proteinExistence type="predicted"/>
<organism evidence="3 4">
    <name type="scientific">Streptomyces scabichelini</name>
    <dbReference type="NCBI Taxonomy" id="2711217"/>
    <lineage>
        <taxon>Bacteria</taxon>
        <taxon>Bacillati</taxon>
        <taxon>Actinomycetota</taxon>
        <taxon>Actinomycetes</taxon>
        <taxon>Kitasatosporales</taxon>
        <taxon>Streptomycetaceae</taxon>
        <taxon>Streptomyces</taxon>
    </lineage>
</organism>
<protein>
    <submittedName>
        <fullName evidence="3">LLM class flavin-dependent oxidoreductase</fullName>
    </submittedName>
</protein>
<dbReference type="Proteomes" id="UP000472335">
    <property type="component" value="Unassembled WGS sequence"/>
</dbReference>
<evidence type="ECO:0000259" key="2">
    <source>
        <dbReference type="Pfam" id="PF00296"/>
    </source>
</evidence>
<dbReference type="GO" id="GO:0016705">
    <property type="term" value="F:oxidoreductase activity, acting on paired donors, with incorporation or reduction of molecular oxygen"/>
    <property type="evidence" value="ECO:0007669"/>
    <property type="project" value="InterPro"/>
</dbReference>
<dbReference type="PANTHER" id="PTHR43244:SF1">
    <property type="entry name" value="5,10-METHYLENETETRAHYDROMETHANOPTERIN REDUCTASE"/>
    <property type="match status" value="1"/>
</dbReference>
<feature type="domain" description="Luciferase-like" evidence="2">
    <location>
        <begin position="20"/>
        <end position="303"/>
    </location>
</feature>
<dbReference type="InterPro" id="IPR036661">
    <property type="entry name" value="Luciferase-like_sf"/>
</dbReference>
<dbReference type="EMBL" id="JAAKZY010000024">
    <property type="protein sequence ID" value="NGO08061.1"/>
    <property type="molecule type" value="Genomic_DNA"/>
</dbReference>
<keyword evidence="4" id="KW-1185">Reference proteome</keyword>
<keyword evidence="1" id="KW-0560">Oxidoreductase</keyword>
<dbReference type="AlphaFoldDB" id="A0A6G4V257"/>
<evidence type="ECO:0000313" key="4">
    <source>
        <dbReference type="Proteomes" id="UP000472335"/>
    </source>
</evidence>
<sequence length="340" mass="36549">MGISFSVMVTGALPMAAYGPLARQVEDAGFDQLHIADDLVFRPAWPILTVAALNTSRIRLGPFIVTPQVAHPVYHAANLAALDELSGGRMVAGIGRGGFNPLIGAVAPSKPMTWMREAHALMTRMLAMDRTPFEGQYFKATEDLYFQFEVPRHVPLFVGTWSPQTARLAGTIAPGMKADCVASPEYVARLKGQFTDGRASVGKTMEGTEFIVGPLCAISTDPGRAEDSIRGMLALLQPFLAPMIREVGIGEDEVEAAYTAFTKGDVAEAKALVTRRAIDAFSLTGTPDQVVRRIGDLIDAGADNIAFGPPHGDDPVECIRLIGEQILPRFTSRSARKVVI</sequence>
<evidence type="ECO:0000256" key="1">
    <source>
        <dbReference type="ARBA" id="ARBA00023002"/>
    </source>
</evidence>
<name>A0A6G4V257_9ACTN</name>
<dbReference type="Gene3D" id="3.20.20.30">
    <property type="entry name" value="Luciferase-like domain"/>
    <property type="match status" value="1"/>
</dbReference>